<dbReference type="GO" id="GO:0061665">
    <property type="term" value="F:SUMO ligase activity"/>
    <property type="evidence" value="ECO:0007669"/>
    <property type="project" value="TreeGrafter"/>
</dbReference>
<accession>A0A484G0N0</accession>
<dbReference type="Pfam" id="PF02891">
    <property type="entry name" value="zf-MIZ"/>
    <property type="match status" value="1"/>
</dbReference>
<feature type="domain" description="PINIT" evidence="12">
    <location>
        <begin position="109"/>
        <end position="260"/>
    </location>
</feature>
<dbReference type="GO" id="GO:0048193">
    <property type="term" value="P:Golgi vesicle transport"/>
    <property type="evidence" value="ECO:0007669"/>
    <property type="project" value="InterPro"/>
</dbReference>
<keyword evidence="13" id="KW-0436">Ligase</keyword>
<dbReference type="EMBL" id="AMCV02000005">
    <property type="protein sequence ID" value="TDZ23846.1"/>
    <property type="molecule type" value="Genomic_DNA"/>
</dbReference>
<dbReference type="Gene3D" id="2.60.120.780">
    <property type="entry name" value="PINIT domain"/>
    <property type="match status" value="1"/>
</dbReference>
<evidence type="ECO:0000313" key="13">
    <source>
        <dbReference type="EMBL" id="TDZ23846.1"/>
    </source>
</evidence>
<dbReference type="InterPro" id="IPR024096">
    <property type="entry name" value="NO_sig/Golgi_transp_ligand-bd"/>
</dbReference>
<dbReference type="PROSITE" id="PS51044">
    <property type="entry name" value="ZF_SP_RING"/>
    <property type="match status" value="1"/>
</dbReference>
<dbReference type="UniPathway" id="UPA00886"/>
<keyword evidence="14" id="KW-1185">Reference proteome</keyword>
<proteinExistence type="inferred from homology"/>
<reference evidence="14" key="1">
    <citation type="journal article" date="2013" name="New Phytol.">
        <title>Comparative genomic and transcriptomic analyses reveal the hemibiotrophic stage shift of Colletotrichum fungi.</title>
        <authorList>
            <person name="Gan P."/>
            <person name="Ikeda K."/>
            <person name="Irieda H."/>
            <person name="Narusaka M."/>
            <person name="O'Connell R.J."/>
            <person name="Narusaka Y."/>
            <person name="Takano Y."/>
            <person name="Kubo Y."/>
            <person name="Shirasu K."/>
        </authorList>
    </citation>
    <scope>NUCLEOTIDE SEQUENCE [LARGE SCALE GENOMIC DNA]</scope>
    <source>
        <strain evidence="14">104-T / ATCC 96160 / CBS 514.97 / LARS 414 / MAFF 240422</strain>
    </source>
</reference>
<dbReference type="Pfam" id="PF04051">
    <property type="entry name" value="TRAPP"/>
    <property type="match status" value="1"/>
</dbReference>
<dbReference type="PANTHER" id="PTHR10782">
    <property type="entry name" value="ZINC FINGER MIZ DOMAIN-CONTAINING PROTEIN"/>
    <property type="match status" value="1"/>
</dbReference>
<evidence type="ECO:0000256" key="1">
    <source>
        <dbReference type="ARBA" id="ARBA00004718"/>
    </source>
</evidence>
<feature type="region of interest" description="Disordered" evidence="10">
    <location>
        <begin position="523"/>
        <end position="558"/>
    </location>
</feature>
<evidence type="ECO:0000259" key="11">
    <source>
        <dbReference type="PROSITE" id="PS51044"/>
    </source>
</evidence>
<feature type="compositionally biased region" description="Low complexity" evidence="10">
    <location>
        <begin position="525"/>
        <end position="537"/>
    </location>
</feature>
<reference evidence="14" key="2">
    <citation type="journal article" date="2019" name="Mol. Plant Microbe Interact.">
        <title>Genome sequence resources for four phytopathogenic fungi from the Colletotrichum orbiculare species complex.</title>
        <authorList>
            <person name="Gan P."/>
            <person name="Tsushima A."/>
            <person name="Narusaka M."/>
            <person name="Narusaka Y."/>
            <person name="Takano Y."/>
            <person name="Kubo Y."/>
            <person name="Shirasu K."/>
        </authorList>
    </citation>
    <scope>GENOME REANNOTATION</scope>
    <source>
        <strain evidence="14">104-T / ATCC 96160 / CBS 514.97 / LARS 414 / MAFF 240422</strain>
    </source>
</reference>
<dbReference type="AlphaFoldDB" id="A0A484G0N0"/>
<dbReference type="GO" id="GO:0016874">
    <property type="term" value="F:ligase activity"/>
    <property type="evidence" value="ECO:0007669"/>
    <property type="project" value="UniProtKB-KW"/>
</dbReference>
<comment type="similarity">
    <text evidence="2">Belongs to the PIAS family.</text>
</comment>
<dbReference type="InterPro" id="IPR031141">
    <property type="entry name" value="SIZ1/2_SP-RING"/>
</dbReference>
<sequence length="709" mass="77662">MTSIPRHELQALVKLVNSNQLLNRQLSSICQLNGLTSSGVKASLQSRIVNAIQDAYNCDDSTRFTQIQRSIETTKNGPNTSPSAQKVARIGLANNRPMEMVHPEAYWNRGANTAHGFGASGGPRFKDTPFYSLQTRIGDVRVCETMSQHRNMISIPVKVSDHPALSKVLEDKKYRIMVFCADANNNEPQNITFPHQSEIKVNGNDVKANLRGLKNKPGSTRPVDVTDYLRLKNDNRNAVEFTYALTQKKYYLVLWVCKVTSPQELAEKVKSGNKIPKHAVIQEISKKAADTDIVTTSQVLSLKCPISYMRLATPCRSTSCTHIQCFDATSFLQLQEQGPQWLCPICNRSSPFDQLAVDEYVKEILANTDEDLEQVTIEPDGKWRVVSPQDDQLANGGKGAVHDDDDDDDFIISEVSVIRNRNFETPNRSLASTATPTTTIMSRESSTMPRGLGSRDIDHNARARARRTADMSFESVMPPYNASDPTASFLNSSCLDFLLIELVPMAYRVTKQLDIAPVEGAGTPGDAASSSVSHSQAAGGGGGGGGGPAGGAPASTASGAVAAAGSGRKMDEDEERDAVFYRLETLGYRVGQGLVERFSRDRPRFNDTLDVIKFVCKDLWSLVFRKQIDNLKTNHRGVYVLTDNSFKPFSRMSTETGGQAVVRAQPFLWFPCGIVRGALAALGINATVQAETNELPAAIFQIKTLPSNT</sequence>
<evidence type="ECO:0000256" key="7">
    <source>
        <dbReference type="ARBA" id="ARBA00022786"/>
    </source>
</evidence>
<evidence type="ECO:0000256" key="3">
    <source>
        <dbReference type="ARBA" id="ARBA00006218"/>
    </source>
</evidence>
<keyword evidence="5" id="KW-0479">Metal-binding</keyword>
<evidence type="ECO:0000256" key="9">
    <source>
        <dbReference type="PROSITE-ProRule" id="PRU00452"/>
    </source>
</evidence>
<keyword evidence="8" id="KW-0862">Zinc</keyword>
<evidence type="ECO:0000313" key="14">
    <source>
        <dbReference type="Proteomes" id="UP000014480"/>
    </source>
</evidence>
<dbReference type="GO" id="GO:0008270">
    <property type="term" value="F:zinc ion binding"/>
    <property type="evidence" value="ECO:0007669"/>
    <property type="project" value="UniProtKB-KW"/>
</dbReference>
<dbReference type="OrthoDB" id="28127at2759"/>
<organism evidence="13 14">
    <name type="scientific">Colletotrichum orbiculare (strain 104-T / ATCC 96160 / CBS 514.97 / LARS 414 / MAFF 240422)</name>
    <name type="common">Cucumber anthracnose fungus</name>
    <name type="synonym">Colletotrichum lagenarium</name>
    <dbReference type="NCBI Taxonomy" id="1213857"/>
    <lineage>
        <taxon>Eukaryota</taxon>
        <taxon>Fungi</taxon>
        <taxon>Dikarya</taxon>
        <taxon>Ascomycota</taxon>
        <taxon>Pezizomycotina</taxon>
        <taxon>Sordariomycetes</taxon>
        <taxon>Hypocreomycetidae</taxon>
        <taxon>Glomerellales</taxon>
        <taxon>Glomerellaceae</taxon>
        <taxon>Colletotrichum</taxon>
        <taxon>Colletotrichum orbiculare species complex</taxon>
    </lineage>
</organism>
<dbReference type="InterPro" id="IPR023321">
    <property type="entry name" value="PINIT"/>
</dbReference>
<dbReference type="PANTHER" id="PTHR10782:SF4">
    <property type="entry name" value="TONALLI, ISOFORM E"/>
    <property type="match status" value="1"/>
</dbReference>
<dbReference type="InterPro" id="IPR013083">
    <property type="entry name" value="Znf_RING/FYVE/PHD"/>
</dbReference>
<dbReference type="Gene3D" id="3.30.40.10">
    <property type="entry name" value="Zinc/RING finger domain, C3HC4 (zinc finger)"/>
    <property type="match status" value="1"/>
</dbReference>
<feature type="domain" description="SP-RING-type" evidence="11">
    <location>
        <begin position="289"/>
        <end position="374"/>
    </location>
</feature>
<protein>
    <submittedName>
        <fullName evidence="13">E3 SUMO-protein ligase pli1</fullName>
    </submittedName>
</protein>
<dbReference type="Proteomes" id="UP000014480">
    <property type="component" value="Unassembled WGS sequence"/>
</dbReference>
<name>A0A484G0N0_COLOR</name>
<keyword evidence="7" id="KW-0833">Ubl conjugation pathway</keyword>
<comment type="similarity">
    <text evidence="3">Belongs to the TRAPP small subunits family. BET3 subfamily.</text>
</comment>
<dbReference type="InterPro" id="IPR004181">
    <property type="entry name" value="Znf_MIZ"/>
</dbReference>
<dbReference type="InterPro" id="IPR007194">
    <property type="entry name" value="TRAPP_component"/>
</dbReference>
<keyword evidence="6 9" id="KW-0863">Zinc-finger</keyword>
<dbReference type="InterPro" id="IPR038654">
    <property type="entry name" value="PINIT_sf"/>
</dbReference>
<feature type="compositionally biased region" description="Gly residues" evidence="10">
    <location>
        <begin position="538"/>
        <end position="550"/>
    </location>
</feature>
<evidence type="ECO:0000256" key="5">
    <source>
        <dbReference type="ARBA" id="ARBA00022723"/>
    </source>
</evidence>
<dbReference type="SUPFAM" id="SSF111126">
    <property type="entry name" value="Ligand-binding domain in the NO signalling and Golgi transport"/>
    <property type="match status" value="1"/>
</dbReference>
<keyword evidence="4" id="KW-0808">Transferase</keyword>
<comment type="pathway">
    <text evidence="1">Protein modification; protein sumoylation.</text>
</comment>
<dbReference type="GO" id="GO:0000785">
    <property type="term" value="C:chromatin"/>
    <property type="evidence" value="ECO:0007669"/>
    <property type="project" value="TreeGrafter"/>
</dbReference>
<evidence type="ECO:0000256" key="2">
    <source>
        <dbReference type="ARBA" id="ARBA00005383"/>
    </source>
</evidence>
<dbReference type="CDD" id="cd16792">
    <property type="entry name" value="SP-RING_Siz-like"/>
    <property type="match status" value="1"/>
</dbReference>
<evidence type="ECO:0000259" key="12">
    <source>
        <dbReference type="PROSITE" id="PS51466"/>
    </source>
</evidence>
<dbReference type="PROSITE" id="PS51466">
    <property type="entry name" value="PINIT"/>
    <property type="match status" value="1"/>
</dbReference>
<gene>
    <name evidence="13" type="primary">pli1</name>
    <name evidence="13" type="ORF">Cob_v002791</name>
</gene>
<dbReference type="CDD" id="cd14944">
    <property type="entry name" value="TRAPPC6A_Trs33"/>
    <property type="match status" value="1"/>
</dbReference>
<dbReference type="Pfam" id="PF14324">
    <property type="entry name" value="PINIT"/>
    <property type="match status" value="1"/>
</dbReference>
<evidence type="ECO:0000256" key="8">
    <source>
        <dbReference type="ARBA" id="ARBA00022833"/>
    </source>
</evidence>
<evidence type="ECO:0000256" key="4">
    <source>
        <dbReference type="ARBA" id="ARBA00022679"/>
    </source>
</evidence>
<dbReference type="Gene3D" id="3.30.1380.20">
    <property type="entry name" value="Trafficking protein particle complex subunit 3"/>
    <property type="match status" value="1"/>
</dbReference>
<comment type="caution">
    <text evidence="13">The sequence shown here is derived from an EMBL/GenBank/DDBJ whole genome shotgun (WGS) entry which is preliminary data.</text>
</comment>
<evidence type="ECO:0000256" key="10">
    <source>
        <dbReference type="SAM" id="MobiDB-lite"/>
    </source>
</evidence>
<dbReference type="InterPro" id="IPR037992">
    <property type="entry name" value="TRAPPC6/Trs33"/>
</dbReference>
<dbReference type="GO" id="GO:0016925">
    <property type="term" value="P:protein sumoylation"/>
    <property type="evidence" value="ECO:0007669"/>
    <property type="project" value="UniProtKB-UniPathway"/>
</dbReference>
<evidence type="ECO:0000256" key="6">
    <source>
        <dbReference type="ARBA" id="ARBA00022771"/>
    </source>
</evidence>
<dbReference type="STRING" id="1213857.A0A484G0N0"/>